<feature type="compositionally biased region" description="Low complexity" evidence="1">
    <location>
        <begin position="32"/>
        <end position="42"/>
    </location>
</feature>
<reference evidence="2" key="2">
    <citation type="submission" date="2013-04" db="UniProtKB">
        <authorList>
            <consortium name="EnsemblPlants"/>
        </authorList>
    </citation>
    <scope>IDENTIFICATION</scope>
</reference>
<name>J3MYD7_ORYBR</name>
<evidence type="ECO:0000256" key="1">
    <source>
        <dbReference type="SAM" id="MobiDB-lite"/>
    </source>
</evidence>
<dbReference type="STRING" id="4533.J3MYD7"/>
<feature type="compositionally biased region" description="Pro residues" evidence="1">
    <location>
        <begin position="43"/>
        <end position="54"/>
    </location>
</feature>
<evidence type="ECO:0000313" key="2">
    <source>
        <dbReference type="EnsemblPlants" id="OB09G20160.1"/>
    </source>
</evidence>
<dbReference type="Proteomes" id="UP000006038">
    <property type="component" value="Chromosome 9"/>
</dbReference>
<evidence type="ECO:0000313" key="3">
    <source>
        <dbReference type="Proteomes" id="UP000006038"/>
    </source>
</evidence>
<dbReference type="EnsemblPlants" id="OB09G20160.1">
    <property type="protein sequence ID" value="OB09G20160.1"/>
    <property type="gene ID" value="OB09G20160"/>
</dbReference>
<protein>
    <submittedName>
        <fullName evidence="2">Uncharacterized protein</fullName>
    </submittedName>
</protein>
<proteinExistence type="predicted"/>
<feature type="compositionally biased region" description="Basic residues" evidence="1">
    <location>
        <begin position="80"/>
        <end position="92"/>
    </location>
</feature>
<organism evidence="2">
    <name type="scientific">Oryza brachyantha</name>
    <name type="common">malo sina</name>
    <dbReference type="NCBI Taxonomy" id="4533"/>
    <lineage>
        <taxon>Eukaryota</taxon>
        <taxon>Viridiplantae</taxon>
        <taxon>Streptophyta</taxon>
        <taxon>Embryophyta</taxon>
        <taxon>Tracheophyta</taxon>
        <taxon>Spermatophyta</taxon>
        <taxon>Magnoliopsida</taxon>
        <taxon>Liliopsida</taxon>
        <taxon>Poales</taxon>
        <taxon>Poaceae</taxon>
        <taxon>BOP clade</taxon>
        <taxon>Oryzoideae</taxon>
        <taxon>Oryzeae</taxon>
        <taxon>Oryzinae</taxon>
        <taxon>Oryza</taxon>
    </lineage>
</organism>
<keyword evidence="3" id="KW-1185">Reference proteome</keyword>
<dbReference type="AlphaFoldDB" id="J3MYD7"/>
<accession>J3MYD7</accession>
<sequence>MAGPYRARPNQCHSPTSLAQPSHLPSFPPPASASLAAAAAPKPQNPPRQPPPPFRAVAGSERAARARGRERESEEGTGGGRKRGRTQRRHLKQGRENVWKHNPQRPVAAGSEGAEWSGDGREGNPSWQPFATENRASEVYYKVRSLASDDADAWFTDFTIWLLS</sequence>
<dbReference type="Gramene" id="OB09G20160.1">
    <property type="protein sequence ID" value="OB09G20160.1"/>
    <property type="gene ID" value="OB09G20160"/>
</dbReference>
<feature type="compositionally biased region" description="Basic and acidic residues" evidence="1">
    <location>
        <begin position="62"/>
        <end position="74"/>
    </location>
</feature>
<feature type="region of interest" description="Disordered" evidence="1">
    <location>
        <begin position="1"/>
        <end position="130"/>
    </location>
</feature>
<dbReference type="HOGENOM" id="CLU_1621562_0_0_1"/>
<reference evidence="2" key="1">
    <citation type="journal article" date="2013" name="Nat. Commun.">
        <title>Whole-genome sequencing of Oryza brachyantha reveals mechanisms underlying Oryza genome evolution.</title>
        <authorList>
            <person name="Chen J."/>
            <person name="Huang Q."/>
            <person name="Gao D."/>
            <person name="Wang J."/>
            <person name="Lang Y."/>
            <person name="Liu T."/>
            <person name="Li B."/>
            <person name="Bai Z."/>
            <person name="Luis Goicoechea J."/>
            <person name="Liang C."/>
            <person name="Chen C."/>
            <person name="Zhang W."/>
            <person name="Sun S."/>
            <person name="Liao Y."/>
            <person name="Zhang X."/>
            <person name="Yang L."/>
            <person name="Song C."/>
            <person name="Wang M."/>
            <person name="Shi J."/>
            <person name="Liu G."/>
            <person name="Liu J."/>
            <person name="Zhou H."/>
            <person name="Zhou W."/>
            <person name="Yu Q."/>
            <person name="An N."/>
            <person name="Chen Y."/>
            <person name="Cai Q."/>
            <person name="Wang B."/>
            <person name="Liu B."/>
            <person name="Min J."/>
            <person name="Huang Y."/>
            <person name="Wu H."/>
            <person name="Li Z."/>
            <person name="Zhang Y."/>
            <person name="Yin Y."/>
            <person name="Song W."/>
            <person name="Jiang J."/>
            <person name="Jackson S.A."/>
            <person name="Wing R.A."/>
            <person name="Wang J."/>
            <person name="Chen M."/>
        </authorList>
    </citation>
    <scope>NUCLEOTIDE SEQUENCE [LARGE SCALE GENOMIC DNA]</scope>
    <source>
        <strain evidence="2">cv. IRGC 101232</strain>
    </source>
</reference>